<gene>
    <name evidence="8" type="ORF">G5B40_01615</name>
</gene>
<keyword evidence="5" id="KW-0269">Exonuclease</keyword>
<evidence type="ECO:0000256" key="3">
    <source>
        <dbReference type="ARBA" id="ARBA00022801"/>
    </source>
</evidence>
<dbReference type="AlphaFoldDB" id="A0A7L5BSZ9"/>
<dbReference type="Gene3D" id="3.40.50.10710">
    <property type="entry name" value="Metallo-hydrolase/oxidoreductase"/>
    <property type="match status" value="1"/>
</dbReference>
<dbReference type="Proteomes" id="UP000503336">
    <property type="component" value="Chromosome"/>
</dbReference>
<dbReference type="Pfam" id="PF00753">
    <property type="entry name" value="Lactamase_B"/>
    <property type="match status" value="1"/>
</dbReference>
<dbReference type="GO" id="GO:0004527">
    <property type="term" value="F:exonuclease activity"/>
    <property type="evidence" value="ECO:0007669"/>
    <property type="project" value="UniProtKB-KW"/>
</dbReference>
<dbReference type="InterPro" id="IPR041636">
    <property type="entry name" value="RNase_J_C"/>
</dbReference>
<evidence type="ECO:0000256" key="6">
    <source>
        <dbReference type="ARBA" id="ARBA00022884"/>
    </source>
</evidence>
<name>A0A7L5BSZ9_9RHOB</name>
<keyword evidence="2" id="KW-0479">Metal-binding</keyword>
<evidence type="ECO:0000256" key="1">
    <source>
        <dbReference type="ARBA" id="ARBA00022722"/>
    </source>
</evidence>
<dbReference type="InterPro" id="IPR055132">
    <property type="entry name" value="RNase_J_b_CASP"/>
</dbReference>
<keyword evidence="6" id="KW-0694">RNA-binding</keyword>
<protein>
    <submittedName>
        <fullName evidence="8">Ribonuclease J</fullName>
    </submittedName>
</protein>
<proteinExistence type="predicted"/>
<dbReference type="Pfam" id="PF17770">
    <property type="entry name" value="RNase_J_C"/>
    <property type="match status" value="1"/>
</dbReference>
<dbReference type="SMART" id="SM00849">
    <property type="entry name" value="Lactamase_B"/>
    <property type="match status" value="1"/>
</dbReference>
<evidence type="ECO:0000256" key="5">
    <source>
        <dbReference type="ARBA" id="ARBA00022839"/>
    </source>
</evidence>
<dbReference type="Gene3D" id="3.60.15.10">
    <property type="entry name" value="Ribonuclease Z/Hydroxyacylglutathione hydrolase-like"/>
    <property type="match status" value="1"/>
</dbReference>
<dbReference type="SUPFAM" id="SSF56281">
    <property type="entry name" value="Metallo-hydrolase/oxidoreductase"/>
    <property type="match status" value="1"/>
</dbReference>
<keyword evidence="3" id="KW-0378">Hydrolase</keyword>
<dbReference type="Gene3D" id="3.10.20.580">
    <property type="match status" value="1"/>
</dbReference>
<reference evidence="8 9" key="1">
    <citation type="submission" date="2020-02" db="EMBL/GenBank/DDBJ databases">
        <title>complete genome sequence of Rhodobacteraceae bacterium.</title>
        <authorList>
            <person name="Park J."/>
            <person name="Kim Y.-S."/>
            <person name="Kim K.-H."/>
        </authorList>
    </citation>
    <scope>NUCLEOTIDE SEQUENCE [LARGE SCALE GENOMIC DNA]</scope>
    <source>
        <strain evidence="8 9">RR4-56</strain>
    </source>
</reference>
<dbReference type="InterPro" id="IPR011108">
    <property type="entry name" value="RMMBL"/>
</dbReference>
<keyword evidence="1" id="KW-0540">Nuclease</keyword>
<dbReference type="InterPro" id="IPR036866">
    <property type="entry name" value="RibonucZ/Hydroxyglut_hydro"/>
</dbReference>
<evidence type="ECO:0000313" key="8">
    <source>
        <dbReference type="EMBL" id="QIE54252.1"/>
    </source>
</evidence>
<organism evidence="8 9">
    <name type="scientific">Pikeienuella piscinae</name>
    <dbReference type="NCBI Taxonomy" id="2748098"/>
    <lineage>
        <taxon>Bacteria</taxon>
        <taxon>Pseudomonadati</taxon>
        <taxon>Pseudomonadota</taxon>
        <taxon>Alphaproteobacteria</taxon>
        <taxon>Rhodobacterales</taxon>
        <taxon>Paracoccaceae</taxon>
        <taxon>Pikeienuella</taxon>
    </lineage>
</organism>
<dbReference type="CDD" id="cd07714">
    <property type="entry name" value="RNaseJ_MBL-fold"/>
    <property type="match status" value="1"/>
</dbReference>
<evidence type="ECO:0000259" key="7">
    <source>
        <dbReference type="SMART" id="SM00849"/>
    </source>
</evidence>
<dbReference type="KEGG" id="hdh:G5B40_01615"/>
<dbReference type="PANTHER" id="PTHR43694">
    <property type="entry name" value="RIBONUCLEASE J"/>
    <property type="match status" value="1"/>
</dbReference>
<dbReference type="InterPro" id="IPR042173">
    <property type="entry name" value="RNase_J_2"/>
</dbReference>
<dbReference type="PANTHER" id="PTHR43694:SF1">
    <property type="entry name" value="RIBONUCLEASE J"/>
    <property type="match status" value="1"/>
</dbReference>
<dbReference type="RefSeq" id="WP_165094213.1">
    <property type="nucleotide sequence ID" value="NZ_CP049056.1"/>
</dbReference>
<sequence>MIDNANLVYVALGGAGEIGMNMYLYGHGPVKDRRWIMVDCGVSFGDMDTSPGVDLVMPDIRFVEEIGDRLEAVFITHAHEDHIGALGRLWPKIRAPFVAAPLFTAEIARRKLSEVGRSPQVVKTAKWDTPIEAGPFRVSFLPVTHSIPDPAMLLIETPAGRLVHTGDFKIDPDPVIGRPTDMARLREIGDEGLLALMCDSTNIFEDGEAGGEQPLRPHLKRLIKSAKGAVAATTFASNVARLKTLAEVATECGRSVVVAGRAMQRMIETAVETGALKGFPPIVGDDRARDIPAENLFYLITGSQGEGRAALARIATGSHPTVKLKSGDLVLFSSKTIPGNEKEVYRLYNLLSEQGIDVVDDDMEPIHVSGHGQREDIQQIYRALRPQVAAPIHGEHRHLVEHAMLAKGWGAASIVAPNGTIVGLDLNQPQVVGHVETGRVYLDGEMLVGALDGVIRARLKLARQGHVAVSLVIDEAGELFADPRVRTEGLPVKGRNGEEIAALIGDRVDAAIGGASKRELRSDDRIAELAERVARKAAMEAWGKKPVASVLVTRLEAE</sequence>
<dbReference type="InterPro" id="IPR001279">
    <property type="entry name" value="Metallo-B-lactamas"/>
</dbReference>
<accession>A0A7L5BSZ9</accession>
<dbReference type="Pfam" id="PF22505">
    <property type="entry name" value="RNase_J_b_CASP"/>
    <property type="match status" value="1"/>
</dbReference>
<evidence type="ECO:0000256" key="4">
    <source>
        <dbReference type="ARBA" id="ARBA00022833"/>
    </source>
</evidence>
<keyword evidence="4" id="KW-0862">Zinc</keyword>
<dbReference type="GO" id="GO:0003723">
    <property type="term" value="F:RNA binding"/>
    <property type="evidence" value="ECO:0007669"/>
    <property type="project" value="UniProtKB-KW"/>
</dbReference>
<dbReference type="EMBL" id="CP049056">
    <property type="protein sequence ID" value="QIE54252.1"/>
    <property type="molecule type" value="Genomic_DNA"/>
</dbReference>
<evidence type="ECO:0000313" key="9">
    <source>
        <dbReference type="Proteomes" id="UP000503336"/>
    </source>
</evidence>
<dbReference type="Pfam" id="PF07521">
    <property type="entry name" value="RMMBL"/>
    <property type="match status" value="1"/>
</dbReference>
<dbReference type="GO" id="GO:0046872">
    <property type="term" value="F:metal ion binding"/>
    <property type="evidence" value="ECO:0007669"/>
    <property type="project" value="UniProtKB-KW"/>
</dbReference>
<evidence type="ECO:0000256" key="2">
    <source>
        <dbReference type="ARBA" id="ARBA00022723"/>
    </source>
</evidence>
<keyword evidence="9" id="KW-1185">Reference proteome</keyword>
<feature type="domain" description="Metallo-beta-lactamase" evidence="7">
    <location>
        <begin position="19"/>
        <end position="219"/>
    </location>
</feature>